<evidence type="ECO:0000256" key="6">
    <source>
        <dbReference type="SAM" id="Coils"/>
    </source>
</evidence>
<feature type="coiled-coil region" evidence="6">
    <location>
        <begin position="65"/>
        <end position="168"/>
    </location>
</feature>
<reference evidence="8" key="1">
    <citation type="journal article" date="2023" name="bioRxiv">
        <title>Scaffold-level genome assemblies of two parasitoid biocontrol wasps reveal the parthenogenesis mechanism and an associated novel virus.</title>
        <authorList>
            <person name="Inwood S."/>
            <person name="Skelly J."/>
            <person name="Guhlin J."/>
            <person name="Harrop T."/>
            <person name="Goldson S."/>
            <person name="Dearden P."/>
        </authorList>
    </citation>
    <scope>NUCLEOTIDE SEQUENCE</scope>
    <source>
        <strain evidence="8">Irish</strain>
        <tissue evidence="8">Whole body</tissue>
    </source>
</reference>
<keyword evidence="6" id="KW-0175">Coiled coil</keyword>
<evidence type="ECO:0000256" key="4">
    <source>
        <dbReference type="ARBA" id="ARBA00023187"/>
    </source>
</evidence>
<keyword evidence="4" id="KW-0508">mRNA splicing</keyword>
<gene>
    <name evidence="8" type="ORF">PV328_004830</name>
</gene>
<evidence type="ECO:0008006" key="10">
    <source>
        <dbReference type="Google" id="ProtNLM"/>
    </source>
</evidence>
<comment type="subcellular location">
    <subcellularLocation>
        <location evidence="1">Nucleus</location>
    </subcellularLocation>
</comment>
<dbReference type="Proteomes" id="UP001168990">
    <property type="component" value="Unassembled WGS sequence"/>
</dbReference>
<accession>A0AA39KM44</accession>
<dbReference type="GO" id="GO:0016556">
    <property type="term" value="P:mRNA modification"/>
    <property type="evidence" value="ECO:0007669"/>
    <property type="project" value="InterPro"/>
</dbReference>
<evidence type="ECO:0000256" key="3">
    <source>
        <dbReference type="ARBA" id="ARBA00022664"/>
    </source>
</evidence>
<keyword evidence="9" id="KW-1185">Reference proteome</keyword>
<feature type="region of interest" description="Disordered" evidence="7">
    <location>
        <begin position="277"/>
        <end position="346"/>
    </location>
</feature>
<feature type="coiled-coil region" evidence="6">
    <location>
        <begin position="235"/>
        <end position="269"/>
    </location>
</feature>
<dbReference type="Pfam" id="PF17098">
    <property type="entry name" value="Wtap"/>
    <property type="match status" value="1"/>
</dbReference>
<protein>
    <recommendedName>
        <fullName evidence="10">Pre-mRNA-splicing regulator female-lethal(2)D</fullName>
    </recommendedName>
</protein>
<dbReference type="AlphaFoldDB" id="A0AA39KM44"/>
<evidence type="ECO:0000256" key="2">
    <source>
        <dbReference type="ARBA" id="ARBA00010313"/>
    </source>
</evidence>
<comment type="caution">
    <text evidence="8">The sequence shown here is derived from an EMBL/GenBank/DDBJ whole genome shotgun (WGS) entry which is preliminary data.</text>
</comment>
<feature type="region of interest" description="Disordered" evidence="7">
    <location>
        <begin position="1"/>
        <end position="41"/>
    </location>
</feature>
<keyword evidence="5" id="KW-0539">Nucleus</keyword>
<feature type="compositionally biased region" description="Basic and acidic residues" evidence="7">
    <location>
        <begin position="451"/>
        <end position="471"/>
    </location>
</feature>
<reference evidence="8" key="2">
    <citation type="submission" date="2023-03" db="EMBL/GenBank/DDBJ databases">
        <authorList>
            <person name="Inwood S.N."/>
            <person name="Skelly J.G."/>
            <person name="Guhlin J."/>
            <person name="Harrop T.W.R."/>
            <person name="Goldson S.G."/>
            <person name="Dearden P.K."/>
        </authorList>
    </citation>
    <scope>NUCLEOTIDE SEQUENCE</scope>
    <source>
        <strain evidence="8">Irish</strain>
        <tissue evidence="8">Whole body</tissue>
    </source>
</reference>
<feature type="region of interest" description="Disordered" evidence="7">
    <location>
        <begin position="386"/>
        <end position="492"/>
    </location>
</feature>
<evidence type="ECO:0000256" key="1">
    <source>
        <dbReference type="ARBA" id="ARBA00004123"/>
    </source>
</evidence>
<feature type="compositionally biased region" description="Polar residues" evidence="7">
    <location>
        <begin position="8"/>
        <end position="32"/>
    </location>
</feature>
<feature type="compositionally biased region" description="Basic and acidic residues" evidence="7">
    <location>
        <begin position="416"/>
        <end position="429"/>
    </location>
</feature>
<comment type="similarity">
    <text evidence="2">Belongs to the fl(2)d family.</text>
</comment>
<keyword evidence="3" id="KW-0507">mRNA processing</keyword>
<proteinExistence type="inferred from homology"/>
<dbReference type="InterPro" id="IPR033757">
    <property type="entry name" value="WTAP"/>
</dbReference>
<evidence type="ECO:0000256" key="5">
    <source>
        <dbReference type="ARBA" id="ARBA00023242"/>
    </source>
</evidence>
<dbReference type="PANTHER" id="PTHR15217">
    <property type="entry name" value="WILMS' TUMOR 1-ASSOCIATING PROTEIN"/>
    <property type="match status" value="1"/>
</dbReference>
<dbReference type="PANTHER" id="PTHR15217:SF0">
    <property type="entry name" value="PRE-MRNA-SPLICING REGULATOR WTAP"/>
    <property type="match status" value="1"/>
</dbReference>
<dbReference type="GO" id="GO:0005634">
    <property type="term" value="C:nucleus"/>
    <property type="evidence" value="ECO:0007669"/>
    <property type="project" value="UniProtKB-SubCell"/>
</dbReference>
<dbReference type="GO" id="GO:0006397">
    <property type="term" value="P:mRNA processing"/>
    <property type="evidence" value="ECO:0007669"/>
    <property type="project" value="UniProtKB-KW"/>
</dbReference>
<sequence>MAEESVETKSVGQSSPRSPNDAINKTATSPKSPKQLRRVKLTDQQLESITKEELATKWREQDLYVECLETQATAQEGEITNLKESEEKYRQQYNEATHREKILVRRLASKEQELQEYVNQITEMKSAQTPSATSLRSALLDPAINILIQKLRQELITTKAKLEDTQNELSAWKFTPDSNTGKRLMAKCRLLYQENEELGRMIASGRIAKLEGELALQKTFSEEVKKSQSELDEFLQDLDEDVEGMQSTIYFLQQELRKARESVTLLQQENFSLKSNNINENNISNGLSPHTPPMKKETEEHDETTTSSTVANENAKGLLITMTREIEDGKSGARTPPLPASLSRISSDVNNDCEKIIDDIKHNKQISIDNIDDSSSDSAALIIKVENEELSDRDDDDEDDDQRGNIAEDDDEDDNKIDGRRTLRTKGDNGKNCNRGNIVIDSDGGCNSKLNGEESSRTITRVRDRTKRDKSVPSGSDDECMHNKKKRRESILSIDYNEDDALVLTNGETLQSDPE</sequence>
<dbReference type="GO" id="GO:0000381">
    <property type="term" value="P:regulation of alternative mRNA splicing, via spliceosome"/>
    <property type="evidence" value="ECO:0007669"/>
    <property type="project" value="InterPro"/>
</dbReference>
<organism evidence="8 9">
    <name type="scientific">Microctonus aethiopoides</name>
    <dbReference type="NCBI Taxonomy" id="144406"/>
    <lineage>
        <taxon>Eukaryota</taxon>
        <taxon>Metazoa</taxon>
        <taxon>Ecdysozoa</taxon>
        <taxon>Arthropoda</taxon>
        <taxon>Hexapoda</taxon>
        <taxon>Insecta</taxon>
        <taxon>Pterygota</taxon>
        <taxon>Neoptera</taxon>
        <taxon>Endopterygota</taxon>
        <taxon>Hymenoptera</taxon>
        <taxon>Apocrita</taxon>
        <taxon>Ichneumonoidea</taxon>
        <taxon>Braconidae</taxon>
        <taxon>Euphorinae</taxon>
        <taxon>Microctonus</taxon>
    </lineage>
</organism>
<evidence type="ECO:0000313" key="8">
    <source>
        <dbReference type="EMBL" id="KAK0166407.1"/>
    </source>
</evidence>
<feature type="compositionally biased region" description="Acidic residues" evidence="7">
    <location>
        <begin position="388"/>
        <end position="415"/>
    </location>
</feature>
<dbReference type="EMBL" id="JAQQBS010001422">
    <property type="protein sequence ID" value="KAK0166407.1"/>
    <property type="molecule type" value="Genomic_DNA"/>
</dbReference>
<name>A0AA39KM44_9HYME</name>
<dbReference type="GO" id="GO:0008380">
    <property type="term" value="P:RNA splicing"/>
    <property type="evidence" value="ECO:0007669"/>
    <property type="project" value="UniProtKB-KW"/>
</dbReference>
<evidence type="ECO:0000313" key="9">
    <source>
        <dbReference type="Proteomes" id="UP001168990"/>
    </source>
</evidence>
<evidence type="ECO:0000256" key="7">
    <source>
        <dbReference type="SAM" id="MobiDB-lite"/>
    </source>
</evidence>